<keyword evidence="9" id="KW-0472">Membrane</keyword>
<dbReference type="Pfam" id="PF02518">
    <property type="entry name" value="HATPase_c"/>
    <property type="match status" value="1"/>
</dbReference>
<evidence type="ECO:0000256" key="4">
    <source>
        <dbReference type="ARBA" id="ARBA00022679"/>
    </source>
</evidence>
<sequence>MPTDSRLVTLAGMDSTAGRLGLGGLAGRAGYALRYVLVTGRDRDLAPSAWGTGRKRYAQRALLVLAVAVLFASEISNGYLPTYGGAVVPIVVLLHMVPILLMRRRPLTAWRFTVAGTVLTLAVAAMLTHGDGGHDLGTPWTAGMLLYLPVLMMTIARCPFPCDLAVAGVSLLLVIPAGMAVGAGPLSGAGISGILAVSAATLAGLGVGRQDRIEQQLDVVNRSVAEEQTRRAVLEERARIVGELHDIIAHHLSLIAVRTESAPYRLAALRAATDDDPVRAEFAAVGDATRQALNETRQLLGVLRRDDDEVDLAPQPGLGDIDALVAEAHSSSVPATLTVHGHPLPVPPTVGLVVYRVVQEALSNARRHAPGAPVRVELRHAADQVLVTVDNDPPPRPVRPVPAGSGYGLAGMRERMAIVRGELAAAPRPDGGFTVSAAVPVTADHRGALW</sequence>
<keyword evidence="3" id="KW-0597">Phosphoprotein</keyword>
<evidence type="ECO:0000256" key="9">
    <source>
        <dbReference type="SAM" id="Phobius"/>
    </source>
</evidence>
<feature type="transmembrane region" description="Helical" evidence="9">
    <location>
        <begin position="82"/>
        <end position="102"/>
    </location>
</feature>
<dbReference type="GO" id="GO:0016020">
    <property type="term" value="C:membrane"/>
    <property type="evidence" value="ECO:0007669"/>
    <property type="project" value="InterPro"/>
</dbReference>
<dbReference type="Gene3D" id="3.30.565.10">
    <property type="entry name" value="Histidine kinase-like ATPase, C-terminal domain"/>
    <property type="match status" value="1"/>
</dbReference>
<feature type="transmembrane region" description="Helical" evidence="9">
    <location>
        <begin position="164"/>
        <end position="183"/>
    </location>
</feature>
<dbReference type="SMART" id="SM00387">
    <property type="entry name" value="HATPase_c"/>
    <property type="match status" value="1"/>
</dbReference>
<dbReference type="Gene3D" id="1.20.5.1930">
    <property type="match status" value="1"/>
</dbReference>
<dbReference type="PANTHER" id="PTHR24421">
    <property type="entry name" value="NITRATE/NITRITE SENSOR PROTEIN NARX-RELATED"/>
    <property type="match status" value="1"/>
</dbReference>
<protein>
    <recommendedName>
        <fullName evidence="2">histidine kinase</fullName>
        <ecNumber evidence="2">2.7.13.3</ecNumber>
    </recommendedName>
</protein>
<keyword evidence="9" id="KW-1133">Transmembrane helix</keyword>
<evidence type="ECO:0000256" key="3">
    <source>
        <dbReference type="ARBA" id="ARBA00022553"/>
    </source>
</evidence>
<keyword evidence="6 11" id="KW-0418">Kinase</keyword>
<feature type="transmembrane region" description="Helical" evidence="9">
    <location>
        <begin position="109"/>
        <end position="128"/>
    </location>
</feature>
<dbReference type="PANTHER" id="PTHR24421:SF10">
    <property type="entry name" value="NITRATE_NITRITE SENSOR PROTEIN NARQ"/>
    <property type="match status" value="1"/>
</dbReference>
<evidence type="ECO:0000313" key="12">
    <source>
        <dbReference type="Proteomes" id="UP000644610"/>
    </source>
</evidence>
<dbReference type="SUPFAM" id="SSF55874">
    <property type="entry name" value="ATPase domain of HSP90 chaperone/DNA topoisomerase II/histidine kinase"/>
    <property type="match status" value="1"/>
</dbReference>
<evidence type="ECO:0000259" key="10">
    <source>
        <dbReference type="SMART" id="SM00387"/>
    </source>
</evidence>
<evidence type="ECO:0000256" key="2">
    <source>
        <dbReference type="ARBA" id="ARBA00012438"/>
    </source>
</evidence>
<dbReference type="InterPro" id="IPR036890">
    <property type="entry name" value="HATPase_C_sf"/>
</dbReference>
<dbReference type="InterPro" id="IPR003594">
    <property type="entry name" value="HATPase_dom"/>
</dbReference>
<feature type="transmembrane region" description="Helical" evidence="9">
    <location>
        <begin position="57"/>
        <end position="76"/>
    </location>
</feature>
<dbReference type="Pfam" id="PF07730">
    <property type="entry name" value="HisKA_3"/>
    <property type="match status" value="1"/>
</dbReference>
<name>A0A8J3UQD1_9ACTN</name>
<organism evidence="11 12">
    <name type="scientific">Planotetraspora silvatica</name>
    <dbReference type="NCBI Taxonomy" id="234614"/>
    <lineage>
        <taxon>Bacteria</taxon>
        <taxon>Bacillati</taxon>
        <taxon>Actinomycetota</taxon>
        <taxon>Actinomycetes</taxon>
        <taxon>Streptosporangiales</taxon>
        <taxon>Streptosporangiaceae</taxon>
        <taxon>Planotetraspora</taxon>
    </lineage>
</organism>
<reference evidence="11" key="1">
    <citation type="submission" date="2021-01" db="EMBL/GenBank/DDBJ databases">
        <title>Whole genome shotgun sequence of Planotetraspora silvatica NBRC 100141.</title>
        <authorList>
            <person name="Komaki H."/>
            <person name="Tamura T."/>
        </authorList>
    </citation>
    <scope>NUCLEOTIDE SEQUENCE</scope>
    <source>
        <strain evidence="11">NBRC 100141</strain>
    </source>
</reference>
<dbReference type="GO" id="GO:0046983">
    <property type="term" value="F:protein dimerization activity"/>
    <property type="evidence" value="ECO:0007669"/>
    <property type="project" value="InterPro"/>
</dbReference>
<dbReference type="GO" id="GO:0000155">
    <property type="term" value="F:phosphorelay sensor kinase activity"/>
    <property type="evidence" value="ECO:0007669"/>
    <property type="project" value="InterPro"/>
</dbReference>
<keyword evidence="7" id="KW-0067">ATP-binding</keyword>
<dbReference type="Proteomes" id="UP000644610">
    <property type="component" value="Unassembled WGS sequence"/>
</dbReference>
<dbReference type="EC" id="2.7.13.3" evidence="2"/>
<dbReference type="InterPro" id="IPR050482">
    <property type="entry name" value="Sensor_HK_TwoCompSys"/>
</dbReference>
<evidence type="ECO:0000256" key="1">
    <source>
        <dbReference type="ARBA" id="ARBA00000085"/>
    </source>
</evidence>
<dbReference type="InterPro" id="IPR011712">
    <property type="entry name" value="Sig_transdc_His_kin_sub3_dim/P"/>
</dbReference>
<evidence type="ECO:0000256" key="8">
    <source>
        <dbReference type="ARBA" id="ARBA00023012"/>
    </source>
</evidence>
<keyword evidence="4" id="KW-0808">Transferase</keyword>
<accession>A0A8J3UQD1</accession>
<keyword evidence="12" id="KW-1185">Reference proteome</keyword>
<feature type="domain" description="Histidine kinase/HSP90-like ATPase" evidence="10">
    <location>
        <begin position="349"/>
        <end position="443"/>
    </location>
</feature>
<keyword evidence="8" id="KW-0902">Two-component regulatory system</keyword>
<evidence type="ECO:0000256" key="7">
    <source>
        <dbReference type="ARBA" id="ARBA00022840"/>
    </source>
</evidence>
<dbReference type="CDD" id="cd16917">
    <property type="entry name" value="HATPase_UhpB-NarQ-NarX-like"/>
    <property type="match status" value="1"/>
</dbReference>
<feature type="transmembrane region" description="Helical" evidence="9">
    <location>
        <begin position="20"/>
        <end position="37"/>
    </location>
</feature>
<evidence type="ECO:0000313" key="11">
    <source>
        <dbReference type="EMBL" id="GII49337.1"/>
    </source>
</evidence>
<keyword evidence="9" id="KW-0812">Transmembrane</keyword>
<feature type="transmembrane region" description="Helical" evidence="9">
    <location>
        <begin position="189"/>
        <end position="207"/>
    </location>
</feature>
<dbReference type="EMBL" id="BOOQ01000041">
    <property type="protein sequence ID" value="GII49337.1"/>
    <property type="molecule type" value="Genomic_DNA"/>
</dbReference>
<comment type="catalytic activity">
    <reaction evidence="1">
        <text>ATP + protein L-histidine = ADP + protein N-phospho-L-histidine.</text>
        <dbReference type="EC" id="2.7.13.3"/>
    </reaction>
</comment>
<keyword evidence="5" id="KW-0547">Nucleotide-binding</keyword>
<proteinExistence type="predicted"/>
<feature type="transmembrane region" description="Helical" evidence="9">
    <location>
        <begin position="140"/>
        <end position="157"/>
    </location>
</feature>
<evidence type="ECO:0000256" key="6">
    <source>
        <dbReference type="ARBA" id="ARBA00022777"/>
    </source>
</evidence>
<comment type="caution">
    <text evidence="11">The sequence shown here is derived from an EMBL/GenBank/DDBJ whole genome shotgun (WGS) entry which is preliminary data.</text>
</comment>
<evidence type="ECO:0000256" key="5">
    <source>
        <dbReference type="ARBA" id="ARBA00022741"/>
    </source>
</evidence>
<dbReference type="AlphaFoldDB" id="A0A8J3UQD1"/>
<dbReference type="GO" id="GO:0005524">
    <property type="term" value="F:ATP binding"/>
    <property type="evidence" value="ECO:0007669"/>
    <property type="project" value="UniProtKB-KW"/>
</dbReference>
<gene>
    <name evidence="11" type="ORF">Psi02_57610</name>
</gene>